<feature type="non-terminal residue" evidence="1">
    <location>
        <position position="1"/>
    </location>
</feature>
<name>A0A699Q3E2_TANCI</name>
<protein>
    <submittedName>
        <fullName evidence="1">DnaJ homolog subfamily C GRV2 isoform X1</fullName>
    </submittedName>
</protein>
<sequence length="68" mass="7620">HVRNLGYVPKLLCTVALEARRETMSFEELPMPDAPLEGEDYSSQASQTPQEKVHLSCLQVLHQLVTSP</sequence>
<proteinExistence type="predicted"/>
<comment type="caution">
    <text evidence="1">The sequence shown here is derived from an EMBL/GenBank/DDBJ whole genome shotgun (WGS) entry which is preliminary data.</text>
</comment>
<accession>A0A699Q3E2</accession>
<organism evidence="1">
    <name type="scientific">Tanacetum cinerariifolium</name>
    <name type="common">Dalmatian daisy</name>
    <name type="synonym">Chrysanthemum cinerariifolium</name>
    <dbReference type="NCBI Taxonomy" id="118510"/>
    <lineage>
        <taxon>Eukaryota</taxon>
        <taxon>Viridiplantae</taxon>
        <taxon>Streptophyta</taxon>
        <taxon>Embryophyta</taxon>
        <taxon>Tracheophyta</taxon>
        <taxon>Spermatophyta</taxon>
        <taxon>Magnoliopsida</taxon>
        <taxon>eudicotyledons</taxon>
        <taxon>Gunneridae</taxon>
        <taxon>Pentapetalae</taxon>
        <taxon>asterids</taxon>
        <taxon>campanulids</taxon>
        <taxon>Asterales</taxon>
        <taxon>Asteraceae</taxon>
        <taxon>Asteroideae</taxon>
        <taxon>Anthemideae</taxon>
        <taxon>Anthemidinae</taxon>
        <taxon>Tanacetum</taxon>
    </lineage>
</organism>
<dbReference type="AlphaFoldDB" id="A0A699Q3E2"/>
<gene>
    <name evidence="1" type="ORF">Tci_829917</name>
</gene>
<evidence type="ECO:0000313" key="1">
    <source>
        <dbReference type="EMBL" id="GFC57947.1"/>
    </source>
</evidence>
<reference evidence="1" key="1">
    <citation type="journal article" date="2019" name="Sci. Rep.">
        <title>Draft genome of Tanacetum cinerariifolium, the natural source of mosquito coil.</title>
        <authorList>
            <person name="Yamashiro T."/>
            <person name="Shiraishi A."/>
            <person name="Satake H."/>
            <person name="Nakayama K."/>
        </authorList>
    </citation>
    <scope>NUCLEOTIDE SEQUENCE</scope>
</reference>
<dbReference type="EMBL" id="BKCJ010975626">
    <property type="protein sequence ID" value="GFC57947.1"/>
    <property type="molecule type" value="Genomic_DNA"/>
</dbReference>